<keyword evidence="3" id="KW-0808">Transferase</keyword>
<gene>
    <name evidence="3" type="ORF">SAMN05444405_108110</name>
</gene>
<evidence type="ECO:0000313" key="4">
    <source>
        <dbReference type="Proteomes" id="UP000184509"/>
    </source>
</evidence>
<dbReference type="Pfam" id="PF00534">
    <property type="entry name" value="Glycos_transf_1"/>
    <property type="match status" value="1"/>
</dbReference>
<reference evidence="3 4" key="1">
    <citation type="submission" date="2016-11" db="EMBL/GenBank/DDBJ databases">
        <authorList>
            <person name="Jaros S."/>
            <person name="Januszkiewicz K."/>
            <person name="Wedrychowicz H."/>
        </authorList>
    </citation>
    <scope>NUCLEOTIDE SEQUENCE [LARGE SCALE GENOMIC DNA]</scope>
    <source>
        <strain evidence="3 4">DSM 26991</strain>
    </source>
</reference>
<accession>A0A1M5BHM2</accession>
<evidence type="ECO:0000259" key="1">
    <source>
        <dbReference type="Pfam" id="PF00534"/>
    </source>
</evidence>
<dbReference type="EMBL" id="FQTV01000008">
    <property type="protein sequence ID" value="SHF41712.1"/>
    <property type="molecule type" value="Genomic_DNA"/>
</dbReference>
<dbReference type="InterPro" id="IPR028098">
    <property type="entry name" value="Glyco_trans_4-like_N"/>
</dbReference>
<dbReference type="AlphaFoldDB" id="A0A1M5BHM2"/>
<feature type="domain" description="Glycosyltransferase subfamily 4-like N-terminal" evidence="2">
    <location>
        <begin position="15"/>
        <end position="173"/>
    </location>
</feature>
<evidence type="ECO:0000313" key="3">
    <source>
        <dbReference type="EMBL" id="SHF41712.1"/>
    </source>
</evidence>
<keyword evidence="4" id="KW-1185">Reference proteome</keyword>
<dbReference type="OrthoDB" id="9806653at2"/>
<evidence type="ECO:0000259" key="2">
    <source>
        <dbReference type="Pfam" id="PF13439"/>
    </source>
</evidence>
<organism evidence="3 4">
    <name type="scientific">Bacteroides luti</name>
    <dbReference type="NCBI Taxonomy" id="1297750"/>
    <lineage>
        <taxon>Bacteria</taxon>
        <taxon>Pseudomonadati</taxon>
        <taxon>Bacteroidota</taxon>
        <taxon>Bacteroidia</taxon>
        <taxon>Bacteroidales</taxon>
        <taxon>Bacteroidaceae</taxon>
        <taxon>Bacteroides</taxon>
    </lineage>
</organism>
<sequence length="372" mass="41619">MQPINVLEVIRQGQVGGGESHLLDLVAGFDNTINPIILAFTPGQMIDTLRANGVKCYVIETSHPFDFRIIKQIGEIIKKESIQIIHAHGSRAASNVALIAKIKNIPLVYTVHGWSFHQDQSAIVGFLRAKSEKAICTLSNQVICVSKSNQQTGIQTFGLKNSVVIENGINLSRFNPNNSFKDIRKEFGFSDDDFIVGFIGRVTLQKDPINFIKSITIAHKQNTKIKALFVGEGELKDEAMNYIKENSLEDIIKTSNFRNDVPDLLNSIDVFCLPSLWEGLSIALLEAMAMKKALVVTPTDGTKEVITDKQNGLIAKYSDPENLALQYITYIKDSTLKEKCEKEAKRLIEERFDSKRVSEKVSEIYKSFIKHS</sequence>
<dbReference type="STRING" id="1297750.SAMN05444405_108110"/>
<dbReference type="SUPFAM" id="SSF53756">
    <property type="entry name" value="UDP-Glycosyltransferase/glycogen phosphorylase"/>
    <property type="match status" value="1"/>
</dbReference>
<dbReference type="RefSeq" id="WP_073401418.1">
    <property type="nucleotide sequence ID" value="NZ_FQTV01000008.1"/>
</dbReference>
<dbReference type="PANTHER" id="PTHR12526">
    <property type="entry name" value="GLYCOSYLTRANSFERASE"/>
    <property type="match status" value="1"/>
</dbReference>
<dbReference type="Proteomes" id="UP000184509">
    <property type="component" value="Unassembled WGS sequence"/>
</dbReference>
<feature type="domain" description="Glycosyl transferase family 1" evidence="1">
    <location>
        <begin position="181"/>
        <end position="346"/>
    </location>
</feature>
<proteinExistence type="predicted"/>
<dbReference type="Pfam" id="PF13439">
    <property type="entry name" value="Glyco_transf_4"/>
    <property type="match status" value="1"/>
</dbReference>
<name>A0A1M5BHM2_9BACE</name>
<dbReference type="Gene3D" id="3.40.50.2000">
    <property type="entry name" value="Glycogen Phosphorylase B"/>
    <property type="match status" value="2"/>
</dbReference>
<protein>
    <submittedName>
        <fullName evidence="3">Glycosyltransferase involved in cell wall bisynthesis</fullName>
    </submittedName>
</protein>
<dbReference type="GO" id="GO:0016757">
    <property type="term" value="F:glycosyltransferase activity"/>
    <property type="evidence" value="ECO:0007669"/>
    <property type="project" value="InterPro"/>
</dbReference>
<dbReference type="InterPro" id="IPR001296">
    <property type="entry name" value="Glyco_trans_1"/>
</dbReference>